<organism evidence="1 2">
    <name type="scientific">Photorhabdus luminescens subsp. sonorensis</name>
    <dbReference type="NCBI Taxonomy" id="1173677"/>
    <lineage>
        <taxon>Bacteria</taxon>
        <taxon>Pseudomonadati</taxon>
        <taxon>Pseudomonadota</taxon>
        <taxon>Gammaproteobacteria</taxon>
        <taxon>Enterobacterales</taxon>
        <taxon>Morganellaceae</taxon>
        <taxon>Photorhabdus</taxon>
    </lineage>
</organism>
<dbReference type="RefSeq" id="WP_139656550.1">
    <property type="nucleotide sequence ID" value="NZ_CAWOQH010000163.1"/>
</dbReference>
<dbReference type="EMBL" id="SBIJ01000037">
    <property type="protein sequence ID" value="TNH42396.1"/>
    <property type="molecule type" value="Genomic_DNA"/>
</dbReference>
<evidence type="ECO:0000313" key="2">
    <source>
        <dbReference type="Proteomes" id="UP000307592"/>
    </source>
</evidence>
<proteinExistence type="predicted"/>
<accession>A0A5C4REK8</accession>
<sequence>MEGTLIICVDSILRFRSDYDMTIAVPMLSVQEQLGKNDPFFFLKYFRNKVIIEKGVTISNIFLAIEPWQAMLSTWLEIDIAAYIAEIRKPSQEEPIFDWISIQRITSVHRVYQRKDMKDNEKLSEYFNREHTPTKYFNIESVCMASGYRKGDKEHYSISEYIHEIKNIPVIASDRQILIGYDDNNTDILNDKCFGIYDNRNIKYIQGTTSFAFYELMEAIFNDGLFYNSPQTACHSLEMIKEMLEIIDRGNMNHEKDNKEYINQQENNSGNINSGNINSGNINGGNDDRELNVEFYDGAFDPLIEHIETEREYWNYIKLLCHSYGHLPVRIGTINEAKVPEYRFYNNIIDDES</sequence>
<dbReference type="AlphaFoldDB" id="A0A5C4REK8"/>
<comment type="caution">
    <text evidence="1">The sequence shown here is derived from an EMBL/GenBank/DDBJ whole genome shotgun (WGS) entry which is preliminary data.</text>
</comment>
<dbReference type="Proteomes" id="UP000307592">
    <property type="component" value="Unassembled WGS sequence"/>
</dbReference>
<gene>
    <name evidence="1" type="ORF">EP164_16965</name>
</gene>
<name>A0A5C4REK8_PHOLU</name>
<reference evidence="1 2" key="1">
    <citation type="submission" date="2019-01" db="EMBL/GenBank/DDBJ databases">
        <title>Draft genome assembly of Photorhabdus luminescens subsp. sonorensis Caborca.</title>
        <authorList>
            <person name="Duong D.A."/>
            <person name="Espinosa-Artiles P."/>
            <person name="Orozco R.A."/>
            <person name="Molnar I."/>
            <person name="Stock P."/>
        </authorList>
    </citation>
    <scope>NUCLEOTIDE SEQUENCE [LARGE SCALE GENOMIC DNA]</scope>
    <source>
        <strain evidence="1 2">Caborca</strain>
    </source>
</reference>
<protein>
    <submittedName>
        <fullName evidence="1">Uncharacterized protein</fullName>
    </submittedName>
</protein>
<evidence type="ECO:0000313" key="1">
    <source>
        <dbReference type="EMBL" id="TNH42396.1"/>
    </source>
</evidence>